<name>A0A5B0PLT8_PUCGR</name>
<organism evidence="2 3">
    <name type="scientific">Puccinia graminis f. sp. tritici</name>
    <dbReference type="NCBI Taxonomy" id="56615"/>
    <lineage>
        <taxon>Eukaryota</taxon>
        <taxon>Fungi</taxon>
        <taxon>Dikarya</taxon>
        <taxon>Basidiomycota</taxon>
        <taxon>Pucciniomycotina</taxon>
        <taxon>Pucciniomycetes</taxon>
        <taxon>Pucciniales</taxon>
        <taxon>Pucciniaceae</taxon>
        <taxon>Puccinia</taxon>
    </lineage>
</organism>
<dbReference type="AlphaFoldDB" id="A0A5B0PLT8"/>
<evidence type="ECO:0000313" key="3">
    <source>
        <dbReference type="Proteomes" id="UP000324748"/>
    </source>
</evidence>
<protein>
    <submittedName>
        <fullName evidence="2">Uncharacterized protein</fullName>
    </submittedName>
</protein>
<evidence type="ECO:0000313" key="2">
    <source>
        <dbReference type="EMBL" id="KAA1101508.1"/>
    </source>
</evidence>
<proteinExistence type="predicted"/>
<reference evidence="2 3" key="1">
    <citation type="submission" date="2019-05" db="EMBL/GenBank/DDBJ databases">
        <title>Emergence of the Ug99 lineage of the wheat stem rust pathogen through somatic hybridization.</title>
        <authorList>
            <person name="Li F."/>
            <person name="Upadhyaya N.M."/>
            <person name="Sperschneider J."/>
            <person name="Matny O."/>
            <person name="Nguyen-Phuc H."/>
            <person name="Mago R."/>
            <person name="Raley C."/>
            <person name="Miller M.E."/>
            <person name="Silverstein K.A.T."/>
            <person name="Henningsen E."/>
            <person name="Hirsch C.D."/>
            <person name="Visser B."/>
            <person name="Pretorius Z.A."/>
            <person name="Steffenson B.J."/>
            <person name="Schwessinger B."/>
            <person name="Dodds P.N."/>
            <person name="Figueroa M."/>
        </authorList>
    </citation>
    <scope>NUCLEOTIDE SEQUENCE [LARGE SCALE GENOMIC DNA]</scope>
    <source>
        <strain evidence="2">21-0</strain>
    </source>
</reference>
<dbReference type="EMBL" id="VSWC01000053">
    <property type="protein sequence ID" value="KAA1101508.1"/>
    <property type="molecule type" value="Genomic_DNA"/>
</dbReference>
<dbReference type="OrthoDB" id="2507822at2759"/>
<sequence>MLIFIVVHLNGFESSSSGGSPPNELVFNPAHWEGLLIFDRPTTTSEAPKDEKNVAQESQQDPAEEQIYIVADRLLRQDDPLEKSIKDGIELSLETQRLLLKIKGQLNPPDIISISIRKLIQDELEKVDQRLLLVSDRWDEDNSEDEDQGEDEWIEAESEQVALASLLENFKTEMLDLSWFLIELIGRVSSR</sequence>
<evidence type="ECO:0000256" key="1">
    <source>
        <dbReference type="SAM" id="MobiDB-lite"/>
    </source>
</evidence>
<feature type="region of interest" description="Disordered" evidence="1">
    <location>
        <begin position="43"/>
        <end position="62"/>
    </location>
</feature>
<comment type="caution">
    <text evidence="2">The sequence shown here is derived from an EMBL/GenBank/DDBJ whole genome shotgun (WGS) entry which is preliminary data.</text>
</comment>
<gene>
    <name evidence="2" type="ORF">PGT21_022889</name>
</gene>
<accession>A0A5B0PLT8</accession>
<keyword evidence="3" id="KW-1185">Reference proteome</keyword>
<dbReference type="Proteomes" id="UP000324748">
    <property type="component" value="Unassembled WGS sequence"/>
</dbReference>